<dbReference type="Pfam" id="PF02837">
    <property type="entry name" value="Glyco_hydro_2_N"/>
    <property type="match status" value="1"/>
</dbReference>
<gene>
    <name evidence="12" type="ORF">HGP29_04095</name>
</gene>
<dbReference type="InterPro" id="IPR013783">
    <property type="entry name" value="Ig-like_fold"/>
</dbReference>
<dbReference type="SMART" id="SM01038">
    <property type="entry name" value="Bgal_small_N"/>
    <property type="match status" value="1"/>
</dbReference>
<dbReference type="InterPro" id="IPR014718">
    <property type="entry name" value="GH-type_carb-bd"/>
</dbReference>
<organism evidence="12 13">
    <name type="scientific">Flammeovirga agarivorans</name>
    <dbReference type="NCBI Taxonomy" id="2726742"/>
    <lineage>
        <taxon>Bacteria</taxon>
        <taxon>Pseudomonadati</taxon>
        <taxon>Bacteroidota</taxon>
        <taxon>Cytophagia</taxon>
        <taxon>Cytophagales</taxon>
        <taxon>Flammeovirgaceae</taxon>
        <taxon>Flammeovirga</taxon>
    </lineage>
</organism>
<dbReference type="InterPro" id="IPR008979">
    <property type="entry name" value="Galactose-bd-like_sf"/>
</dbReference>
<dbReference type="InterPro" id="IPR006104">
    <property type="entry name" value="Glyco_hydro_2_N"/>
</dbReference>
<dbReference type="InterPro" id="IPR023232">
    <property type="entry name" value="Glyco_hydro_2_AS"/>
</dbReference>
<dbReference type="FunFam" id="3.20.20.80:FF:000121">
    <property type="entry name" value="Beta-galactosidase"/>
    <property type="match status" value="1"/>
</dbReference>
<evidence type="ECO:0000259" key="11">
    <source>
        <dbReference type="SMART" id="SM01038"/>
    </source>
</evidence>
<dbReference type="InterPro" id="IPR006102">
    <property type="entry name" value="Ig-like_GH2"/>
</dbReference>
<dbReference type="EMBL" id="JABAIL010000001">
    <property type="protein sequence ID" value="NLR90370.1"/>
    <property type="molecule type" value="Genomic_DNA"/>
</dbReference>
<proteinExistence type="inferred from homology"/>
<dbReference type="InterPro" id="IPR032312">
    <property type="entry name" value="LacZ_4"/>
</dbReference>
<comment type="caution">
    <text evidence="12">The sequence shown here is derived from an EMBL/GenBank/DDBJ whole genome shotgun (WGS) entry which is preliminary data.</text>
</comment>
<evidence type="ECO:0000256" key="2">
    <source>
        <dbReference type="ARBA" id="ARBA00001913"/>
    </source>
</evidence>
<feature type="signal peptide" evidence="10">
    <location>
        <begin position="1"/>
        <end position="19"/>
    </location>
</feature>
<protein>
    <recommendedName>
        <fullName evidence="5">beta-galactosidase</fullName>
        <ecNumber evidence="5">3.2.1.23</ecNumber>
    </recommendedName>
    <alternativeName>
        <fullName evidence="9">Lactase</fullName>
    </alternativeName>
</protein>
<evidence type="ECO:0000256" key="9">
    <source>
        <dbReference type="ARBA" id="ARBA00032230"/>
    </source>
</evidence>
<evidence type="ECO:0000256" key="8">
    <source>
        <dbReference type="ARBA" id="ARBA00023295"/>
    </source>
</evidence>
<dbReference type="Pfam" id="PF02929">
    <property type="entry name" value="Bgal_small_N"/>
    <property type="match status" value="1"/>
</dbReference>
<dbReference type="GO" id="GO:0005990">
    <property type="term" value="P:lactose catabolic process"/>
    <property type="evidence" value="ECO:0007669"/>
    <property type="project" value="TreeGrafter"/>
</dbReference>
<dbReference type="PROSITE" id="PS00608">
    <property type="entry name" value="GLYCOSYL_HYDROL_F2_2"/>
    <property type="match status" value="1"/>
</dbReference>
<feature type="domain" description="Beta galactosidase small chain/" evidence="11">
    <location>
        <begin position="762"/>
        <end position="1036"/>
    </location>
</feature>
<dbReference type="Gene3D" id="2.60.120.260">
    <property type="entry name" value="Galactose-binding domain-like"/>
    <property type="match status" value="1"/>
</dbReference>
<dbReference type="Gene3D" id="2.60.40.10">
    <property type="entry name" value="Immunoglobulins"/>
    <property type="match status" value="2"/>
</dbReference>
<comment type="subunit">
    <text evidence="4">Monomer.</text>
</comment>
<dbReference type="PRINTS" id="PR00132">
    <property type="entry name" value="GLHYDRLASE2"/>
</dbReference>
<dbReference type="GO" id="GO:0009341">
    <property type="term" value="C:beta-galactosidase complex"/>
    <property type="evidence" value="ECO:0007669"/>
    <property type="project" value="InterPro"/>
</dbReference>
<evidence type="ECO:0000256" key="10">
    <source>
        <dbReference type="SAM" id="SignalP"/>
    </source>
</evidence>
<evidence type="ECO:0000256" key="5">
    <source>
        <dbReference type="ARBA" id="ARBA00012756"/>
    </source>
</evidence>
<evidence type="ECO:0000313" key="13">
    <source>
        <dbReference type="Proteomes" id="UP000585050"/>
    </source>
</evidence>
<dbReference type="Pfam" id="PF16353">
    <property type="entry name" value="LacZ_4"/>
    <property type="match status" value="1"/>
</dbReference>
<evidence type="ECO:0000256" key="4">
    <source>
        <dbReference type="ARBA" id="ARBA00011245"/>
    </source>
</evidence>
<name>A0A7X8SHL1_9BACT</name>
<dbReference type="InterPro" id="IPR006101">
    <property type="entry name" value="Glyco_hydro_2"/>
</dbReference>
<feature type="chain" id="PRO_5030618739" description="beta-galactosidase" evidence="10">
    <location>
        <begin position="20"/>
        <end position="1049"/>
    </location>
</feature>
<comment type="similarity">
    <text evidence="3">Belongs to the glycosyl hydrolase 2 family.</text>
</comment>
<evidence type="ECO:0000256" key="7">
    <source>
        <dbReference type="ARBA" id="ARBA00022837"/>
    </source>
</evidence>
<dbReference type="Pfam" id="PF02836">
    <property type="entry name" value="Glyco_hydro_2_C"/>
    <property type="match status" value="1"/>
</dbReference>
<reference evidence="12 13" key="1">
    <citation type="submission" date="2020-04" db="EMBL/GenBank/DDBJ databases">
        <title>Flammeovirga sp. SR4, a novel species isolated from seawater.</title>
        <authorList>
            <person name="Wang X."/>
        </authorList>
    </citation>
    <scope>NUCLEOTIDE SEQUENCE [LARGE SCALE GENOMIC DNA]</scope>
    <source>
        <strain evidence="12 13">SR4</strain>
    </source>
</reference>
<dbReference type="Pfam" id="PF00703">
    <property type="entry name" value="Glyco_hydro_2"/>
    <property type="match status" value="1"/>
</dbReference>
<dbReference type="GO" id="GO:0030246">
    <property type="term" value="F:carbohydrate binding"/>
    <property type="evidence" value="ECO:0007669"/>
    <property type="project" value="InterPro"/>
</dbReference>
<comment type="catalytic activity">
    <reaction evidence="1">
        <text>Hydrolysis of terminal non-reducing beta-D-galactose residues in beta-D-galactosides.</text>
        <dbReference type="EC" id="3.2.1.23"/>
    </reaction>
</comment>
<dbReference type="SUPFAM" id="SSF49303">
    <property type="entry name" value="beta-Galactosidase/glucuronidase domain"/>
    <property type="match status" value="2"/>
</dbReference>
<evidence type="ECO:0000256" key="6">
    <source>
        <dbReference type="ARBA" id="ARBA00022801"/>
    </source>
</evidence>
<dbReference type="InterPro" id="IPR050347">
    <property type="entry name" value="Bact_Beta-galactosidase"/>
</dbReference>
<dbReference type="EC" id="3.2.1.23" evidence="5"/>
<keyword evidence="8" id="KW-0326">Glycosidase</keyword>
<dbReference type="InterPro" id="IPR006103">
    <property type="entry name" value="Glyco_hydro_2_cat"/>
</dbReference>
<dbReference type="InterPro" id="IPR011013">
    <property type="entry name" value="Gal_mutarotase_sf_dom"/>
</dbReference>
<dbReference type="InterPro" id="IPR036156">
    <property type="entry name" value="Beta-gal/glucu_dom_sf"/>
</dbReference>
<keyword evidence="6" id="KW-0378">Hydrolase</keyword>
<keyword evidence="7" id="KW-0106">Calcium</keyword>
<dbReference type="InterPro" id="IPR017853">
    <property type="entry name" value="GH"/>
</dbReference>
<dbReference type="SUPFAM" id="SSF51445">
    <property type="entry name" value="(Trans)glycosidases"/>
    <property type="match status" value="1"/>
</dbReference>
<dbReference type="SUPFAM" id="SSF49785">
    <property type="entry name" value="Galactose-binding domain-like"/>
    <property type="match status" value="1"/>
</dbReference>
<evidence type="ECO:0000256" key="3">
    <source>
        <dbReference type="ARBA" id="ARBA00007401"/>
    </source>
</evidence>
<dbReference type="InterPro" id="IPR004199">
    <property type="entry name" value="B-gal_small/dom_5"/>
</dbReference>
<dbReference type="PANTHER" id="PTHR46323:SF2">
    <property type="entry name" value="BETA-GALACTOSIDASE"/>
    <property type="match status" value="1"/>
</dbReference>
<accession>A0A7X8SHL1</accession>
<dbReference type="Gene3D" id="3.20.20.80">
    <property type="entry name" value="Glycosidases"/>
    <property type="match status" value="1"/>
</dbReference>
<keyword evidence="13" id="KW-1185">Reference proteome</keyword>
<dbReference type="GO" id="GO:0004565">
    <property type="term" value="F:beta-galactosidase activity"/>
    <property type="evidence" value="ECO:0007669"/>
    <property type="project" value="UniProtKB-EC"/>
</dbReference>
<dbReference type="AlphaFoldDB" id="A0A7X8SHL1"/>
<dbReference type="Gene3D" id="2.70.98.10">
    <property type="match status" value="1"/>
</dbReference>
<comment type="cofactor">
    <cofactor evidence="2">
        <name>Ca(2+)</name>
        <dbReference type="ChEBI" id="CHEBI:29108"/>
    </cofactor>
</comment>
<sequence length="1049" mass="120695">MKKLITIGGLLMASLGVSAQQINDWENPKMIAQNKEEARATFTLYNSETEALTNNKENSDNTLSLNGTWKFNWVIKPADRPKDFFKTDYNTSSWNDIEVPSNWELQGFGTPIYTNVEYPFTPVDPPNIPHDDNPVGSYKRTFNLPVNFEGKQVFVHFAGVRSAMYLWVNGAKVGYSQGSKTPAEFDITSFVKEGENQIAVEVYRWSDGSYLEDQDMWRLSGIDREVYLYATPTSYVKDFEVTSILDKSYKHGMFSLEVDIENTTKESVTNTIEAVLYDKNLRKVLTKKSKILLPAISSKTTKLSGKLTNVNRWSAEDPYLYTLVLTQKDRKGKVVSSTSSKVGFRTVEIKNAQLHVNGMPVLVKGVNLHEHHPTRGHANTEEMMLKDIETMKRNNINAVRLSHYPNDTRWYELADEYGLYLVDEANIESHGLGAEHQGTFDTLRHTAYNPDWYDAHFDRVKSMVERDKNHPSVIIWSMGNECGNGETFFKIYDWLKERDKTRPVQFEQAGELRNTDIVCPMYPWVADMKKYAEATDKTRPFIMCEYSHAMGNSNGNFKDLWDIVRSKPHMQGGFIWDWVDQGIQTHDENGNMYWAYGGDFNSYMYPNQENFCLNGLVDPDRKPHPGLYEVKYVHQNVQFKAKDLANGIITVTNEFDFTNLSNYHMRYEILKNGKVIKSASHPLNIEPHQSKDIFVQLQEMPQENGVEYFLNFNVITKEATRMIPKGHSIAHEQFMLGEGKFFAKKEEKTTLPKVQKEGDWIGVNGKDFQVWISKWGEIAEWTFKGQKIINEAPKPSFWRAPVDNDFGNHMQKESNVWRMAHRNKSVKSIDVKEDGNSVLVDVVYHLKNVDADYHLTYAINGEGAISVSVEMDIEGRKDLPELPRFGMNMILSNEYDQFTYYGRGPVENYQDRNNATLVGIYESTVAEQYHAYLRPQENGNKTDVRWLTLLNDKGFGLRVIGQQPLSVTALHNRISDFDPGEEKKQRHINDIYQRNLVSLNIDLKQRGVGGDNSWGYLPHDEYRLMPAKYSYGFTMMPYQKEAQKVGLGK</sequence>
<dbReference type="PANTHER" id="PTHR46323">
    <property type="entry name" value="BETA-GALACTOSIDASE"/>
    <property type="match status" value="1"/>
</dbReference>
<dbReference type="SUPFAM" id="SSF74650">
    <property type="entry name" value="Galactose mutarotase-like"/>
    <property type="match status" value="1"/>
</dbReference>
<evidence type="ECO:0000313" key="12">
    <source>
        <dbReference type="EMBL" id="NLR90370.1"/>
    </source>
</evidence>
<keyword evidence="10" id="KW-0732">Signal</keyword>
<dbReference type="Proteomes" id="UP000585050">
    <property type="component" value="Unassembled WGS sequence"/>
</dbReference>
<evidence type="ECO:0000256" key="1">
    <source>
        <dbReference type="ARBA" id="ARBA00001412"/>
    </source>
</evidence>
<dbReference type="RefSeq" id="WP_168881072.1">
    <property type="nucleotide sequence ID" value="NZ_JABAIL010000001.1"/>
</dbReference>